<dbReference type="GO" id="GO:0003677">
    <property type="term" value="F:DNA binding"/>
    <property type="evidence" value="ECO:0007669"/>
    <property type="project" value="InterPro"/>
</dbReference>
<evidence type="ECO:0000313" key="3">
    <source>
        <dbReference type="EMBL" id="SHF44861.1"/>
    </source>
</evidence>
<dbReference type="Pfam" id="PF01609">
    <property type="entry name" value="DDE_Tnp_1"/>
    <property type="match status" value="1"/>
</dbReference>
<dbReference type="OrthoDB" id="2907555at2"/>
<evidence type="ECO:0000259" key="2">
    <source>
        <dbReference type="Pfam" id="PF05598"/>
    </source>
</evidence>
<dbReference type="Pfam" id="PF05598">
    <property type="entry name" value="DUF772"/>
    <property type="match status" value="1"/>
</dbReference>
<dbReference type="AlphaFoldDB" id="A0A1M5BR84"/>
<dbReference type="InterPro" id="IPR008490">
    <property type="entry name" value="Transposase_InsH_N"/>
</dbReference>
<proteinExistence type="predicted"/>
<reference evidence="3 4" key="1">
    <citation type="submission" date="2016-11" db="EMBL/GenBank/DDBJ databases">
        <authorList>
            <person name="Jaros S."/>
            <person name="Januszkiewicz K."/>
            <person name="Wedrychowicz H."/>
        </authorList>
    </citation>
    <scope>NUCLEOTIDE SEQUENCE [LARGE SCALE GENOMIC DNA]</scope>
    <source>
        <strain evidence="3 4">DSM 44666</strain>
    </source>
</reference>
<evidence type="ECO:0000259" key="1">
    <source>
        <dbReference type="Pfam" id="PF01609"/>
    </source>
</evidence>
<dbReference type="InterPro" id="IPR012337">
    <property type="entry name" value="RNaseH-like_sf"/>
</dbReference>
<dbReference type="GO" id="GO:0004803">
    <property type="term" value="F:transposase activity"/>
    <property type="evidence" value="ECO:0007669"/>
    <property type="project" value="InterPro"/>
</dbReference>
<dbReference type="SUPFAM" id="SSF53098">
    <property type="entry name" value="Ribonuclease H-like"/>
    <property type="match status" value="1"/>
</dbReference>
<dbReference type="RefSeq" id="WP_084731845.1">
    <property type="nucleotide sequence ID" value="NZ_FQVL01000039.1"/>
</dbReference>
<name>A0A1M5BR84_9BACL</name>
<sequence>KIEKSAKMWLDESSHTTIIHKGRIIMSVARLSSRNHPLSELFSLVDQLCSRFEETRSRQGRPRRFSDAQIVKCLVYQVYYRIRSFRELEWKLKQDLWALRGMGISEVPDHSTFCRRVKAIEEDLYYRVYQEILTELQPEARVCFWDSTPLRSSRYDRDAEKGKGTRLGWFYGYKLHAIVSEDLLPLSWDVTPAGFYDNQASQLIRSLSHHDVFLLLADAAYDDHRLFADCKDAGIHLATQVNMRRSPSPESFRSAHRRQNWRFVNRGLGKKLLRKRSRIESFFSTLKMLYGLEQPRLYGIYRYYRHVLWVILVYLLDRLMNKWMDISTRKAPWNR</sequence>
<dbReference type="InterPro" id="IPR002559">
    <property type="entry name" value="Transposase_11"/>
</dbReference>
<feature type="non-terminal residue" evidence="3">
    <location>
        <position position="1"/>
    </location>
</feature>
<keyword evidence="4" id="KW-1185">Reference proteome</keyword>
<feature type="domain" description="Transposase InsH N-terminal" evidence="2">
    <location>
        <begin position="31"/>
        <end position="115"/>
    </location>
</feature>
<accession>A0A1M5BR84</accession>
<evidence type="ECO:0000313" key="4">
    <source>
        <dbReference type="Proteomes" id="UP000184476"/>
    </source>
</evidence>
<organism evidence="3 4">
    <name type="scientific">Seinonella peptonophila</name>
    <dbReference type="NCBI Taxonomy" id="112248"/>
    <lineage>
        <taxon>Bacteria</taxon>
        <taxon>Bacillati</taxon>
        <taxon>Bacillota</taxon>
        <taxon>Bacilli</taxon>
        <taxon>Bacillales</taxon>
        <taxon>Thermoactinomycetaceae</taxon>
        <taxon>Seinonella</taxon>
    </lineage>
</organism>
<dbReference type="EMBL" id="FQVL01000039">
    <property type="protein sequence ID" value="SHF44861.1"/>
    <property type="molecule type" value="Genomic_DNA"/>
</dbReference>
<dbReference type="Proteomes" id="UP000184476">
    <property type="component" value="Unassembled WGS sequence"/>
</dbReference>
<feature type="domain" description="Transposase IS4-like" evidence="1">
    <location>
        <begin position="140"/>
        <end position="316"/>
    </location>
</feature>
<protein>
    <submittedName>
        <fullName evidence="3">Transposase domain</fullName>
    </submittedName>
</protein>
<gene>
    <name evidence="3" type="ORF">SAMN05444392_1391</name>
</gene>
<dbReference type="GO" id="GO:0006313">
    <property type="term" value="P:DNA transposition"/>
    <property type="evidence" value="ECO:0007669"/>
    <property type="project" value="InterPro"/>
</dbReference>